<evidence type="ECO:0000256" key="4">
    <source>
        <dbReference type="ARBA" id="ARBA00022840"/>
    </source>
</evidence>
<feature type="compositionally biased region" description="Basic and acidic residues" evidence="5">
    <location>
        <begin position="511"/>
        <end position="534"/>
    </location>
</feature>
<feature type="domain" description="Helicase C-terminal" evidence="7">
    <location>
        <begin position="1266"/>
        <end position="1406"/>
    </location>
</feature>
<dbReference type="GO" id="GO:0005524">
    <property type="term" value="F:ATP binding"/>
    <property type="evidence" value="ECO:0007669"/>
    <property type="project" value="UniProtKB-KW"/>
</dbReference>
<dbReference type="PANTHER" id="PTHR47959:SF1">
    <property type="entry name" value="ATP-DEPENDENT RNA HELICASE DBPA"/>
    <property type="match status" value="1"/>
</dbReference>
<dbReference type="PROSITE" id="PS51194">
    <property type="entry name" value="HELICASE_CTER"/>
    <property type="match status" value="1"/>
</dbReference>
<dbReference type="PANTHER" id="PTHR47959">
    <property type="entry name" value="ATP-DEPENDENT RNA HELICASE RHLE-RELATED"/>
    <property type="match status" value="1"/>
</dbReference>
<evidence type="ECO:0000259" key="6">
    <source>
        <dbReference type="PROSITE" id="PS51192"/>
    </source>
</evidence>
<feature type="region of interest" description="Disordered" evidence="5">
    <location>
        <begin position="1069"/>
        <end position="1092"/>
    </location>
</feature>
<evidence type="ECO:0000256" key="1">
    <source>
        <dbReference type="ARBA" id="ARBA00022741"/>
    </source>
</evidence>
<feature type="compositionally biased region" description="Basic and acidic residues" evidence="5">
    <location>
        <begin position="718"/>
        <end position="731"/>
    </location>
</feature>
<evidence type="ECO:0000256" key="5">
    <source>
        <dbReference type="SAM" id="MobiDB-lite"/>
    </source>
</evidence>
<keyword evidence="3 8" id="KW-0347">Helicase</keyword>
<keyword evidence="1" id="KW-0547">Nucleotide-binding</keyword>
<dbReference type="Pfam" id="PF00271">
    <property type="entry name" value="Helicase_C"/>
    <property type="match status" value="1"/>
</dbReference>
<proteinExistence type="predicted"/>
<feature type="compositionally biased region" description="Basic and acidic residues" evidence="5">
    <location>
        <begin position="567"/>
        <end position="586"/>
    </location>
</feature>
<keyword evidence="2" id="KW-0378">Hydrolase</keyword>
<keyword evidence="9" id="KW-1185">Reference proteome</keyword>
<feature type="compositionally biased region" description="Basic and acidic residues" evidence="5">
    <location>
        <begin position="642"/>
        <end position="658"/>
    </location>
</feature>
<sequence>MSCSPFSSTSCFRFSSLPSSSSLSFLQDNCIATRKGRLPLQQHRGWLKIASLLRRFLCHFSFVSRRCLLLTRIFICLFPFNCFSSSASALASFSKDASPPPSFFLSSTSAGSGRDYKDNTSKLFMHQSARRIILPHVSLPLLQTDSFTPPTILSSVRCRSSRESDSGSSGVCTSQRDSTRSENIRLLVPGICVPPTSTRVVAAILMKDQFSRRQSGSSECRSQLSARTPLLPCGSVCTPSDNCVSTKGERSGSALEGDKLPKSSQALLSFVAPEVRTVLLSVPPLCFRFPSSTGNSSFARNARRVVFSSFPSSESPVGDPFSNKVNSGGRTGSYVKCLRFPRGVQRLARQIPYQGCPNFYFSSSGVEQRVHCPNVSSFLSVQSRSREESVLPARLPRQESSFVLAGKDLFTSSFPPPLYPHHVREAKRAFPASGVFAVEGKASTKTRLKCFVGVGEESRGEVSSCPPRGCSTDNDNGNGLVNGFEVKEPERKTTENSSTGDVPESLLDASRQIRDTGKVSDKSEESFHDDERVKKLPGSSLDKEQRDKKEETTKNEEEGRVSGAGVKNEKKEDNQPQQDTCRKEQDGGGVSAAVGDKKEQREQGREDSVEEETEGGDYWSITDPTLEVPPDSFNTQSEVDDESWRRPKKESEGDDEKRKGKKASRKTTNAAPTSTAPEDREGIDGVQLTPKRKRSEREEEVDSSMLLETRGKKSKNTSRRDGRIRLREIENAPRGPLHLVLEKTVPSWEQDIRTNSPSITEVGLSEEDKYEEDDGSTLEQDSRGPSPFSLEPGENRAGNTPLPAVAKKANACQPGHEGTEKKKTTSNLVPARGGELTTRKESEKVYGTTVTPVLRQGEDEKGHDEGQQAEEKGDPLKSQRLLTLLFPEEEAKRRKQQTGASLSKQGGAENGAGTEGQGKTRGKRFSSLGQLISPQTVTALEARNINTMTEVQEKSYAALYEGRDVIARSETGSGKTIGFALPLMEREYRDTLADVASPDGISVQRKSSTIQSSAFYEQPRILILEPTRELARQVAEEVAHLGESLNLTSFCVYGGIPIESQLRRLKREKQRAKGFAGERTPSSGSKSEANRTGHYYTVEGSKSVRSGRLDVLIATPGRLIDLMGLNEDKDVIQTEITLSSVRHVVLDEADEMLKLGFAEDVEKILKAILRPGDNRPTRAQMVLFSATTPPWVEEVASAYLQNPFHVDVLAERKLRTSSTVQHLAVRLPDLPTVGGGGRSSFSSRSSSRSSSKGSRGSSSIASVAGPLLQDLVLAESESGKQAIVFVPTKADADGLANSGGLGGGGVDTAVLHGDIGQETRQAVMEGFRKDVAARGLDIDTVDLVIHCGVPGDADTYIHRSGRTGRAGRAGKSIVLVTPQETRDLERLEQSCGFKFKFVPLPSAASVLRSRADSASRLLDVVSPAVLPTFRSTAQDLLRRAKIGFRNDRCSRPCLVSGLWRSRIFSDHGSPPATCTTGSGWYPRTWTFSFPLPLVTSGGATQIGKSLTSISQLNSQMSF</sequence>
<reference evidence="8 9" key="1">
    <citation type="journal article" date="2017" name="Int. J. Parasitol.">
        <title>The genome of the protozoan parasite Cystoisospora suis and a reverse vaccinology approach to identify vaccine candidates.</title>
        <authorList>
            <person name="Palmieri N."/>
            <person name="Shrestha A."/>
            <person name="Ruttkowski B."/>
            <person name="Beck T."/>
            <person name="Vogl C."/>
            <person name="Tomley F."/>
            <person name="Blake D.P."/>
            <person name="Joachim A."/>
        </authorList>
    </citation>
    <scope>NUCLEOTIDE SEQUENCE [LARGE SCALE GENOMIC DNA]</scope>
    <source>
        <strain evidence="8 9">Wien I</strain>
    </source>
</reference>
<dbReference type="GO" id="GO:0003676">
    <property type="term" value="F:nucleic acid binding"/>
    <property type="evidence" value="ECO:0007669"/>
    <property type="project" value="InterPro"/>
</dbReference>
<dbReference type="InterPro" id="IPR001650">
    <property type="entry name" value="Helicase_C-like"/>
</dbReference>
<dbReference type="InterPro" id="IPR000629">
    <property type="entry name" value="RNA-helicase_DEAD-box_CS"/>
</dbReference>
<dbReference type="VEuPathDB" id="ToxoDB:CSUI_006607"/>
<feature type="compositionally biased region" description="Basic and acidic residues" evidence="5">
    <location>
        <begin position="856"/>
        <end position="877"/>
    </location>
</feature>
<evidence type="ECO:0000313" key="8">
    <source>
        <dbReference type="EMBL" id="PHJ19565.1"/>
    </source>
</evidence>
<name>A0A2C6KTC8_9APIC</name>
<organism evidence="8 9">
    <name type="scientific">Cystoisospora suis</name>
    <dbReference type="NCBI Taxonomy" id="483139"/>
    <lineage>
        <taxon>Eukaryota</taxon>
        <taxon>Sar</taxon>
        <taxon>Alveolata</taxon>
        <taxon>Apicomplexa</taxon>
        <taxon>Conoidasida</taxon>
        <taxon>Coccidia</taxon>
        <taxon>Eucoccidiorida</taxon>
        <taxon>Eimeriorina</taxon>
        <taxon>Sarcocystidae</taxon>
        <taxon>Cystoisospora</taxon>
    </lineage>
</organism>
<dbReference type="Pfam" id="PF00270">
    <property type="entry name" value="DEAD"/>
    <property type="match status" value="2"/>
</dbReference>
<comment type="caution">
    <text evidence="8">The sequence shown here is derived from an EMBL/GenBank/DDBJ whole genome shotgun (WGS) entry which is preliminary data.</text>
</comment>
<dbReference type="Proteomes" id="UP000221165">
    <property type="component" value="Unassembled WGS sequence"/>
</dbReference>
<dbReference type="SMART" id="SM00490">
    <property type="entry name" value="HELICc"/>
    <property type="match status" value="1"/>
</dbReference>
<dbReference type="InterPro" id="IPR059027">
    <property type="entry name" value="DD_DDX21-DDX50"/>
</dbReference>
<keyword evidence="4" id="KW-0067">ATP-binding</keyword>
<feature type="compositionally biased region" description="Basic and acidic residues" evidence="5">
    <location>
        <begin position="595"/>
        <end position="607"/>
    </location>
</feature>
<dbReference type="Gene3D" id="3.40.50.300">
    <property type="entry name" value="P-loop containing nucleotide triphosphate hydrolases"/>
    <property type="match status" value="2"/>
</dbReference>
<feature type="region of interest" description="Disordered" evidence="5">
    <location>
        <begin position="458"/>
        <end position="928"/>
    </location>
</feature>
<evidence type="ECO:0000256" key="3">
    <source>
        <dbReference type="ARBA" id="ARBA00022806"/>
    </source>
</evidence>
<dbReference type="InterPro" id="IPR014001">
    <property type="entry name" value="Helicase_ATP-bd"/>
</dbReference>
<feature type="compositionally biased region" description="Polar residues" evidence="5">
    <location>
        <begin position="666"/>
        <end position="676"/>
    </location>
</feature>
<dbReference type="InterPro" id="IPR044742">
    <property type="entry name" value="DEAD/DEAH_RhlB"/>
</dbReference>
<dbReference type="CDD" id="cd18787">
    <property type="entry name" value="SF2_C_DEAD"/>
    <property type="match status" value="1"/>
</dbReference>
<feature type="compositionally biased region" description="Basic and acidic residues" evidence="5">
    <location>
        <begin position="485"/>
        <end position="494"/>
    </location>
</feature>
<feature type="domain" description="Helicase ATP-binding" evidence="6">
    <location>
        <begin position="956"/>
        <end position="1206"/>
    </location>
</feature>
<feature type="region of interest" description="Disordered" evidence="5">
    <location>
        <begin position="1234"/>
        <end position="1260"/>
    </location>
</feature>
<dbReference type="PROSITE" id="PS51192">
    <property type="entry name" value="HELICASE_ATP_BIND_1"/>
    <property type="match status" value="1"/>
</dbReference>
<dbReference type="Pfam" id="PF26142">
    <property type="entry name" value="DD_DDX21-DDX50"/>
    <property type="match status" value="1"/>
</dbReference>
<dbReference type="InterPro" id="IPR011545">
    <property type="entry name" value="DEAD/DEAH_box_helicase_dom"/>
</dbReference>
<dbReference type="RefSeq" id="XP_067921263.1">
    <property type="nucleotide sequence ID" value="XM_068066761.1"/>
</dbReference>
<dbReference type="GO" id="GO:0003724">
    <property type="term" value="F:RNA helicase activity"/>
    <property type="evidence" value="ECO:0007669"/>
    <property type="project" value="TreeGrafter"/>
</dbReference>
<dbReference type="SMART" id="SM00487">
    <property type="entry name" value="DEXDc"/>
    <property type="match status" value="1"/>
</dbReference>
<dbReference type="GeneID" id="94429972"/>
<accession>A0A2C6KTC8</accession>
<dbReference type="GO" id="GO:0016787">
    <property type="term" value="F:hydrolase activity"/>
    <property type="evidence" value="ECO:0007669"/>
    <property type="project" value="UniProtKB-KW"/>
</dbReference>
<dbReference type="InterPro" id="IPR027417">
    <property type="entry name" value="P-loop_NTPase"/>
</dbReference>
<dbReference type="GO" id="GO:0005829">
    <property type="term" value="C:cytosol"/>
    <property type="evidence" value="ECO:0007669"/>
    <property type="project" value="TreeGrafter"/>
</dbReference>
<evidence type="ECO:0000313" key="9">
    <source>
        <dbReference type="Proteomes" id="UP000221165"/>
    </source>
</evidence>
<dbReference type="PROSITE" id="PS00039">
    <property type="entry name" value="DEAD_ATP_HELICASE"/>
    <property type="match status" value="1"/>
</dbReference>
<dbReference type="EMBL" id="MIGC01003364">
    <property type="protein sequence ID" value="PHJ19565.1"/>
    <property type="molecule type" value="Genomic_DNA"/>
</dbReference>
<feature type="compositionally biased region" description="Basic and acidic residues" evidence="5">
    <location>
        <begin position="541"/>
        <end position="560"/>
    </location>
</feature>
<dbReference type="InterPro" id="IPR050079">
    <property type="entry name" value="DEAD_box_RNA_helicase"/>
</dbReference>
<dbReference type="CDD" id="cd00268">
    <property type="entry name" value="DEADc"/>
    <property type="match status" value="1"/>
</dbReference>
<feature type="compositionally biased region" description="Low complexity" evidence="5">
    <location>
        <begin position="1239"/>
        <end position="1259"/>
    </location>
</feature>
<protein>
    <submittedName>
        <fullName evidence="8">Dead deah box helicase domain-containing protein</fullName>
    </submittedName>
</protein>
<evidence type="ECO:0000259" key="7">
    <source>
        <dbReference type="PROSITE" id="PS51194"/>
    </source>
</evidence>
<dbReference type="SUPFAM" id="SSF52540">
    <property type="entry name" value="P-loop containing nucleoside triphosphate hydrolases"/>
    <property type="match status" value="1"/>
</dbReference>
<gene>
    <name evidence="8" type="ORF">CSUI_006607</name>
</gene>
<dbReference type="OrthoDB" id="333543at2759"/>
<feature type="compositionally biased region" description="Acidic residues" evidence="5">
    <location>
        <begin position="764"/>
        <end position="776"/>
    </location>
</feature>
<evidence type="ECO:0000256" key="2">
    <source>
        <dbReference type="ARBA" id="ARBA00022801"/>
    </source>
</evidence>